<proteinExistence type="inferred from homology"/>
<feature type="binding site" evidence="18">
    <location>
        <position position="77"/>
    </location>
    <ligand>
        <name>UDP-N-acetyl-alpha-D-glucosamine</name>
        <dbReference type="ChEBI" id="CHEBI:57705"/>
    </ligand>
</feature>
<feature type="region of interest" description="Pyrophosphorylase" evidence="18">
    <location>
        <begin position="1"/>
        <end position="231"/>
    </location>
</feature>
<evidence type="ECO:0000256" key="5">
    <source>
        <dbReference type="ARBA" id="ARBA00022679"/>
    </source>
</evidence>
<feature type="binding site" evidence="18">
    <location>
        <position position="362"/>
    </location>
    <ligand>
        <name>UDP-N-acetyl-alpha-D-glucosamine</name>
        <dbReference type="ChEBI" id="CHEBI:57705"/>
    </ligand>
</feature>
<evidence type="ECO:0000256" key="2">
    <source>
        <dbReference type="ARBA" id="ARBA00007707"/>
    </source>
</evidence>
<comment type="similarity">
    <text evidence="2 18">In the C-terminal section; belongs to the transferase hexapeptide repeat family.</text>
</comment>
<dbReference type="GO" id="GO:0016020">
    <property type="term" value="C:membrane"/>
    <property type="evidence" value="ECO:0007669"/>
    <property type="project" value="GOC"/>
</dbReference>
<keyword evidence="5 18" id="KW-0808">Transferase</keyword>
<feature type="domain" description="MobA-like NTP transferase" evidence="19">
    <location>
        <begin position="8"/>
        <end position="135"/>
    </location>
</feature>
<dbReference type="InterPro" id="IPR011004">
    <property type="entry name" value="Trimer_LpxA-like_sf"/>
</dbReference>
<dbReference type="SUPFAM" id="SSF51161">
    <property type="entry name" value="Trimeric LpxA-like enzymes"/>
    <property type="match status" value="1"/>
</dbReference>
<dbReference type="AlphaFoldDB" id="A0A3A8AE82"/>
<dbReference type="OrthoDB" id="9775031at2"/>
<keyword evidence="12 18" id="KW-0511">Multifunctional enzyme</keyword>
<feature type="region of interest" description="N-acetyltransferase" evidence="18">
    <location>
        <begin position="253"/>
        <end position="452"/>
    </location>
</feature>
<dbReference type="GO" id="GO:0071555">
    <property type="term" value="P:cell wall organization"/>
    <property type="evidence" value="ECO:0007669"/>
    <property type="project" value="UniProtKB-KW"/>
</dbReference>
<feature type="binding site" evidence="18">
    <location>
        <position position="425"/>
    </location>
    <ligand>
        <name>acetyl-CoA</name>
        <dbReference type="ChEBI" id="CHEBI:57288"/>
    </ligand>
</feature>
<feature type="binding site" evidence="18">
    <location>
        <position position="143"/>
    </location>
    <ligand>
        <name>UDP-N-acetyl-alpha-D-glucosamine</name>
        <dbReference type="ChEBI" id="CHEBI:57705"/>
    </ligand>
</feature>
<feature type="binding site" evidence="18">
    <location>
        <position position="365"/>
    </location>
    <ligand>
        <name>acetyl-CoA</name>
        <dbReference type="ChEBI" id="CHEBI:57288"/>
    </ligand>
</feature>
<dbReference type="GO" id="GO:0009252">
    <property type="term" value="P:peptidoglycan biosynthetic process"/>
    <property type="evidence" value="ECO:0007669"/>
    <property type="project" value="UniProtKB-UniRule"/>
</dbReference>
<dbReference type="NCBIfam" id="TIGR01173">
    <property type="entry name" value="glmU"/>
    <property type="match status" value="1"/>
</dbReference>
<dbReference type="InterPro" id="IPR050065">
    <property type="entry name" value="GlmU-like"/>
</dbReference>
<feature type="binding site" evidence="18">
    <location>
        <position position="172"/>
    </location>
    <ligand>
        <name>UDP-N-acetyl-alpha-D-glucosamine</name>
        <dbReference type="ChEBI" id="CHEBI:57705"/>
    </ligand>
</feature>
<keyword evidence="14 18" id="KW-0961">Cell wall biogenesis/degradation</keyword>
<comment type="similarity">
    <text evidence="3 18">In the N-terminal section; belongs to the N-acetylglucosamine-1-phosphate uridyltransferase family.</text>
</comment>
<keyword evidence="8 18" id="KW-0677">Repeat</keyword>
<evidence type="ECO:0000256" key="6">
    <source>
        <dbReference type="ARBA" id="ARBA00022695"/>
    </source>
</evidence>
<protein>
    <recommendedName>
        <fullName evidence="18">Bifunctional protein GlmU</fullName>
    </recommendedName>
    <domain>
        <recommendedName>
            <fullName evidence="18">UDP-N-acetylglucosamine pyrophosphorylase</fullName>
            <ecNumber evidence="18">2.7.7.23</ecNumber>
        </recommendedName>
        <alternativeName>
            <fullName evidence="18">N-acetylglucosamine-1-phosphate uridyltransferase</fullName>
        </alternativeName>
    </domain>
    <domain>
        <recommendedName>
            <fullName evidence="18">Glucosamine-1-phosphate N-acetyltransferase</fullName>
            <ecNumber evidence="18">2.3.1.157</ecNumber>
        </recommendedName>
    </domain>
</protein>
<dbReference type="InterPro" id="IPR018357">
    <property type="entry name" value="Hexapep_transf_CS"/>
</dbReference>
<feature type="binding site" evidence="18">
    <location>
        <position position="107"/>
    </location>
    <ligand>
        <name>Mg(2+)</name>
        <dbReference type="ChEBI" id="CHEBI:18420"/>
    </ligand>
</feature>
<dbReference type="Pfam" id="PF12804">
    <property type="entry name" value="NTP_transf_3"/>
    <property type="match status" value="1"/>
</dbReference>
<keyword evidence="11 18" id="KW-0573">Peptidoglycan synthesis</keyword>
<evidence type="ECO:0000256" key="1">
    <source>
        <dbReference type="ARBA" id="ARBA00004496"/>
    </source>
</evidence>
<evidence type="ECO:0000256" key="14">
    <source>
        <dbReference type="ARBA" id="ARBA00023316"/>
    </source>
</evidence>
<evidence type="ECO:0000256" key="11">
    <source>
        <dbReference type="ARBA" id="ARBA00022984"/>
    </source>
</evidence>
<evidence type="ECO:0000256" key="18">
    <source>
        <dbReference type="HAMAP-Rule" id="MF_01631"/>
    </source>
</evidence>
<evidence type="ECO:0000256" key="9">
    <source>
        <dbReference type="ARBA" id="ARBA00022842"/>
    </source>
</evidence>
<dbReference type="Pfam" id="PF00132">
    <property type="entry name" value="Hexapep"/>
    <property type="match status" value="1"/>
</dbReference>
<feature type="binding site" evidence="18">
    <location>
        <begin position="371"/>
        <end position="372"/>
    </location>
    <ligand>
        <name>acetyl-CoA</name>
        <dbReference type="ChEBI" id="CHEBI:57288"/>
    </ligand>
</feature>
<comment type="caution">
    <text evidence="18">Lacks conserved residue(s) required for the propagation of feature annotation.</text>
</comment>
<evidence type="ECO:0000256" key="13">
    <source>
        <dbReference type="ARBA" id="ARBA00023315"/>
    </source>
</evidence>
<dbReference type="GO" id="GO:0006048">
    <property type="term" value="P:UDP-N-acetylglucosamine biosynthetic process"/>
    <property type="evidence" value="ECO:0007669"/>
    <property type="project" value="UniProtKB-UniPathway"/>
</dbReference>
<dbReference type="PANTHER" id="PTHR43584:SF3">
    <property type="entry name" value="BIFUNCTIONAL PROTEIN GLMU"/>
    <property type="match status" value="1"/>
</dbReference>
<dbReference type="InterPro" id="IPR001451">
    <property type="entry name" value="Hexapep"/>
</dbReference>
<comment type="subcellular location">
    <subcellularLocation>
        <location evidence="1 18">Cytoplasm</location>
    </subcellularLocation>
</comment>
<feature type="region of interest" description="Linker" evidence="18">
    <location>
        <begin position="232"/>
        <end position="252"/>
    </location>
</feature>
<feature type="binding site" evidence="18">
    <location>
        <position position="24"/>
    </location>
    <ligand>
        <name>UDP-N-acetyl-alpha-D-glucosamine</name>
        <dbReference type="ChEBI" id="CHEBI:57705"/>
    </ligand>
</feature>
<evidence type="ECO:0000313" key="21">
    <source>
        <dbReference type="Proteomes" id="UP000246132"/>
    </source>
</evidence>
<gene>
    <name evidence="18 20" type="primary">glmU</name>
    <name evidence="20" type="ORF">DEM25_002340</name>
</gene>
<dbReference type="GO" id="GO:0005737">
    <property type="term" value="C:cytoplasm"/>
    <property type="evidence" value="ECO:0007669"/>
    <property type="project" value="UniProtKB-SubCell"/>
</dbReference>
<comment type="catalytic activity">
    <reaction evidence="16 18">
        <text>N-acetyl-alpha-D-glucosamine 1-phosphate + UTP + H(+) = UDP-N-acetyl-alpha-D-glucosamine + diphosphate</text>
        <dbReference type="Rhea" id="RHEA:13509"/>
        <dbReference type="ChEBI" id="CHEBI:15378"/>
        <dbReference type="ChEBI" id="CHEBI:33019"/>
        <dbReference type="ChEBI" id="CHEBI:46398"/>
        <dbReference type="ChEBI" id="CHEBI:57705"/>
        <dbReference type="ChEBI" id="CHEBI:57776"/>
        <dbReference type="EC" id="2.7.7.23"/>
    </reaction>
</comment>
<evidence type="ECO:0000256" key="12">
    <source>
        <dbReference type="ARBA" id="ARBA00023268"/>
    </source>
</evidence>
<evidence type="ECO:0000256" key="7">
    <source>
        <dbReference type="ARBA" id="ARBA00022723"/>
    </source>
</evidence>
<dbReference type="HAMAP" id="MF_01631">
    <property type="entry name" value="GlmU"/>
    <property type="match status" value="1"/>
</dbReference>
<keyword evidence="4 18" id="KW-0963">Cytoplasm</keyword>
<dbReference type="CDD" id="cd02540">
    <property type="entry name" value="GT2_GlmU_N_bac"/>
    <property type="match status" value="1"/>
</dbReference>
<dbReference type="RefSeq" id="WP_109767147.1">
    <property type="nucleotide sequence ID" value="NZ_QFWV02000002.1"/>
</dbReference>
<feature type="binding site" evidence="18">
    <location>
        <position position="229"/>
    </location>
    <ligand>
        <name>Mg(2+)</name>
        <dbReference type="ChEBI" id="CHEBI:18420"/>
    </ligand>
</feature>
<dbReference type="InterPro" id="IPR038009">
    <property type="entry name" value="GlmU_C_LbH"/>
</dbReference>
<dbReference type="Gene3D" id="2.160.10.10">
    <property type="entry name" value="Hexapeptide repeat proteins"/>
    <property type="match status" value="1"/>
</dbReference>
<keyword evidence="10 18" id="KW-0133">Cell shape</keyword>
<feature type="binding site" evidence="18">
    <location>
        <position position="229"/>
    </location>
    <ligand>
        <name>UDP-N-acetyl-alpha-D-glucosamine</name>
        <dbReference type="ChEBI" id="CHEBI:57705"/>
    </ligand>
</feature>
<keyword evidence="6 18" id="KW-0548">Nucleotidyltransferase</keyword>
<comment type="pathway">
    <text evidence="18">Nucleotide-sugar biosynthesis; UDP-N-acetyl-alpha-D-glucosamine biosynthesis; UDP-N-acetyl-alpha-D-glucosamine from N-acetyl-alpha-D-glucosamine 1-phosphate: step 1/1.</text>
</comment>
<keyword evidence="7 18" id="KW-0479">Metal-binding</keyword>
<feature type="binding site" evidence="18">
    <location>
        <position position="318"/>
    </location>
    <ligand>
        <name>UDP-N-acetyl-alpha-D-glucosamine</name>
        <dbReference type="ChEBI" id="CHEBI:57705"/>
    </ligand>
</feature>
<evidence type="ECO:0000313" key="20">
    <source>
        <dbReference type="EMBL" id="RKF08165.1"/>
    </source>
</evidence>
<sequence length="452" mass="46670">MPRTCLTIVLAAGAGTRMKSDLPKVLHKVAGLPMVGHVTQRARAAGSGDLAVVVGHGADAVRTELGAIEGDAQFFTQERQLGTADAVMAAMPAIEAGHDDVLVLFGDTPLITTETLTAARVGLADGADLVVVGFRPDDPHGYGRLIEQGGQLVAIREHKDASEAERQIGFCNGGLMAFAGDKLANLLKAIGNDNAKGEFYLTDAVEIARRQGLDVRAIEAPVEDVIGVNTLAELAEVEAIWQARRRRALMLEGVAMAAPDTVHLSHDTQIAPGAALEPNIWFGPGVRVDAGARIRAFSHIEGASIGPNAEIGPFARLRPGTMLSEKAKVGNFCEIKNATVAEGAKVNHLTYIGDAAIGAGANIGAGTITCNYDGFGKHHTEIGAGAFIGSNSALVAPVTVGEGAYVGSGSVVTDDVPADALAIGRARQVNKDGLAARLRAKLAKAKAAKSAG</sequence>
<dbReference type="Proteomes" id="UP000246132">
    <property type="component" value="Unassembled WGS sequence"/>
</dbReference>
<reference evidence="20 21" key="1">
    <citation type="journal article" date="2018" name="Int. J. Syst. Bacteriol.">
        <title>Oceaniradius stylonemae gen. nov., sp. nov., isolated from a red alga, Stylonema cornu-cervi.</title>
        <authorList>
            <person name="Jeong S."/>
        </authorList>
    </citation>
    <scope>NUCLEOTIDE SEQUENCE [LARGE SCALE GENOMIC DNA]</scope>
    <source>
        <strain evidence="20 21">StC1</strain>
    </source>
</reference>
<feature type="binding site" evidence="18">
    <location>
        <position position="390"/>
    </location>
    <ligand>
        <name>acetyl-CoA</name>
        <dbReference type="ChEBI" id="CHEBI:57288"/>
    </ligand>
</feature>
<dbReference type="GO" id="GO:0000287">
    <property type="term" value="F:magnesium ion binding"/>
    <property type="evidence" value="ECO:0007669"/>
    <property type="project" value="UniProtKB-UniRule"/>
</dbReference>
<feature type="binding site" evidence="18">
    <location>
        <position position="408"/>
    </location>
    <ligand>
        <name>acetyl-CoA</name>
        <dbReference type="ChEBI" id="CHEBI:57288"/>
    </ligand>
</feature>
<dbReference type="InterPro" id="IPR029044">
    <property type="entry name" value="Nucleotide-diphossugar_trans"/>
</dbReference>
<accession>A0A3A8AE82</accession>
<comment type="pathway">
    <text evidence="18">Nucleotide-sugar biosynthesis; UDP-N-acetyl-alpha-D-glucosamine biosynthesis; N-acetyl-alpha-D-glucosamine 1-phosphate from alpha-D-glucosamine 6-phosphate (route II): step 2/2.</text>
</comment>
<evidence type="ECO:0000256" key="15">
    <source>
        <dbReference type="ARBA" id="ARBA00048247"/>
    </source>
</evidence>
<dbReference type="PROSITE" id="PS00101">
    <property type="entry name" value="HEXAPEP_TRANSFERASES"/>
    <property type="match status" value="1"/>
</dbReference>
<comment type="cofactor">
    <cofactor evidence="18">
        <name>Mg(2+)</name>
        <dbReference type="ChEBI" id="CHEBI:18420"/>
    </cofactor>
    <text evidence="18">Binds 1 Mg(2+) ion per subunit.</text>
</comment>
<comment type="subunit">
    <text evidence="18">Homotrimer.</text>
</comment>
<dbReference type="InterPro" id="IPR025877">
    <property type="entry name" value="MobA-like_NTP_Trfase"/>
</dbReference>
<dbReference type="UniPathway" id="UPA00973"/>
<comment type="function">
    <text evidence="17 18">Catalyzes the last two sequential reactions in the de novo biosynthetic pathway for UDP-N-acetylglucosamine (UDP-GlcNAc). The C-terminal domain catalyzes the transfer of acetyl group from acetyl coenzyme A to glucosamine-1-phosphate (GlcN-1-P) to produce N-acetylglucosamine-1-phosphate (GlcNAc-1-P), which is converted into UDP-GlcNAc by the transfer of uridine 5-monophosphate (from uridine 5-triphosphate), a reaction catalyzed by the N-terminal domain.</text>
</comment>
<name>A0A3A8AE82_9HYPH</name>
<evidence type="ECO:0000256" key="8">
    <source>
        <dbReference type="ARBA" id="ARBA00022737"/>
    </source>
</evidence>
<evidence type="ECO:0000259" key="19">
    <source>
        <dbReference type="Pfam" id="PF12804"/>
    </source>
</evidence>
<dbReference type="Gene3D" id="3.90.550.10">
    <property type="entry name" value="Spore Coat Polysaccharide Biosynthesis Protein SpsA, Chain A"/>
    <property type="match status" value="1"/>
</dbReference>
<feature type="binding site" evidence="18">
    <location>
        <begin position="82"/>
        <end position="83"/>
    </location>
    <ligand>
        <name>UDP-N-acetyl-alpha-D-glucosamine</name>
        <dbReference type="ChEBI" id="CHEBI:57705"/>
    </ligand>
</feature>
<comment type="caution">
    <text evidence="20">The sequence shown here is derived from an EMBL/GenBank/DDBJ whole genome shotgun (WGS) entry which is preliminary data.</text>
</comment>
<organism evidence="20 21">
    <name type="scientific">Oceaniradius stylonematis</name>
    <dbReference type="NCBI Taxonomy" id="2184161"/>
    <lineage>
        <taxon>Bacteria</taxon>
        <taxon>Pseudomonadati</taxon>
        <taxon>Pseudomonadota</taxon>
        <taxon>Alphaproteobacteria</taxon>
        <taxon>Hyphomicrobiales</taxon>
        <taxon>Ahrensiaceae</taxon>
        <taxon>Oceaniradius</taxon>
    </lineage>
</organism>
<dbReference type="CDD" id="cd03353">
    <property type="entry name" value="LbH_GlmU_C"/>
    <property type="match status" value="1"/>
</dbReference>
<dbReference type="SUPFAM" id="SSF53448">
    <property type="entry name" value="Nucleotide-diphospho-sugar transferases"/>
    <property type="match status" value="1"/>
</dbReference>
<dbReference type="GO" id="GO:0003977">
    <property type="term" value="F:UDP-N-acetylglucosamine diphosphorylase activity"/>
    <property type="evidence" value="ECO:0007669"/>
    <property type="project" value="UniProtKB-UniRule"/>
</dbReference>
<feature type="binding site" evidence="18">
    <location>
        <position position="157"/>
    </location>
    <ligand>
        <name>UDP-N-acetyl-alpha-D-glucosamine</name>
        <dbReference type="ChEBI" id="CHEBI:57705"/>
    </ligand>
</feature>
<keyword evidence="13 18" id="KW-0012">Acyltransferase</keyword>
<comment type="pathway">
    <text evidence="18">Bacterial outer membrane biogenesis; LPS lipid A biosynthesis.</text>
</comment>
<evidence type="ECO:0000256" key="17">
    <source>
        <dbReference type="ARBA" id="ARBA00049628"/>
    </source>
</evidence>
<dbReference type="EC" id="2.7.7.23" evidence="18"/>
<dbReference type="PANTHER" id="PTHR43584">
    <property type="entry name" value="NUCLEOTIDYL TRANSFERASE"/>
    <property type="match status" value="1"/>
</dbReference>
<keyword evidence="21" id="KW-1185">Reference proteome</keyword>
<evidence type="ECO:0000256" key="16">
    <source>
        <dbReference type="ARBA" id="ARBA00048493"/>
    </source>
</evidence>
<feature type="binding site" evidence="18">
    <location>
        <begin position="10"/>
        <end position="13"/>
    </location>
    <ligand>
        <name>UDP-N-acetyl-alpha-D-glucosamine</name>
        <dbReference type="ChEBI" id="CHEBI:57705"/>
    </ligand>
</feature>
<evidence type="ECO:0000256" key="3">
    <source>
        <dbReference type="ARBA" id="ARBA00007947"/>
    </source>
</evidence>
<feature type="binding site" evidence="18">
    <location>
        <position position="336"/>
    </location>
    <ligand>
        <name>UDP-N-acetyl-alpha-D-glucosamine</name>
        <dbReference type="ChEBI" id="CHEBI:57705"/>
    </ligand>
</feature>
<dbReference type="GO" id="GO:0019134">
    <property type="term" value="F:glucosamine-1-phosphate N-acetyltransferase activity"/>
    <property type="evidence" value="ECO:0007669"/>
    <property type="project" value="UniProtKB-UniRule"/>
</dbReference>
<dbReference type="GO" id="GO:0009245">
    <property type="term" value="P:lipid A biosynthetic process"/>
    <property type="evidence" value="ECO:0007669"/>
    <property type="project" value="UniProtKB-UniRule"/>
</dbReference>
<feature type="binding site" evidence="18">
    <location>
        <position position="351"/>
    </location>
    <ligand>
        <name>UDP-N-acetyl-alpha-D-glucosamine</name>
        <dbReference type="ChEBI" id="CHEBI:57705"/>
    </ligand>
</feature>
<dbReference type="EMBL" id="QFWV02000002">
    <property type="protein sequence ID" value="RKF08165.1"/>
    <property type="molecule type" value="Genomic_DNA"/>
</dbReference>
<dbReference type="GO" id="GO:0008360">
    <property type="term" value="P:regulation of cell shape"/>
    <property type="evidence" value="ECO:0007669"/>
    <property type="project" value="UniProtKB-KW"/>
</dbReference>
<feature type="active site" description="Proton acceptor" evidence="18">
    <location>
        <position position="348"/>
    </location>
</feature>
<comment type="catalytic activity">
    <reaction evidence="15 18">
        <text>alpha-D-glucosamine 1-phosphate + acetyl-CoA = N-acetyl-alpha-D-glucosamine 1-phosphate + CoA + H(+)</text>
        <dbReference type="Rhea" id="RHEA:13725"/>
        <dbReference type="ChEBI" id="CHEBI:15378"/>
        <dbReference type="ChEBI" id="CHEBI:57287"/>
        <dbReference type="ChEBI" id="CHEBI:57288"/>
        <dbReference type="ChEBI" id="CHEBI:57776"/>
        <dbReference type="ChEBI" id="CHEBI:58516"/>
        <dbReference type="EC" id="2.3.1.157"/>
    </reaction>
</comment>
<evidence type="ECO:0000256" key="10">
    <source>
        <dbReference type="ARBA" id="ARBA00022960"/>
    </source>
</evidence>
<dbReference type="InterPro" id="IPR005882">
    <property type="entry name" value="Bifunctional_GlmU"/>
</dbReference>
<keyword evidence="9 18" id="KW-0460">Magnesium</keyword>
<dbReference type="NCBIfam" id="NF010933">
    <property type="entry name" value="PRK14353.1"/>
    <property type="match status" value="1"/>
</dbReference>
<dbReference type="GO" id="GO:0000902">
    <property type="term" value="P:cell morphogenesis"/>
    <property type="evidence" value="ECO:0007669"/>
    <property type="project" value="UniProtKB-UniRule"/>
</dbReference>
<dbReference type="UniPathway" id="UPA00113">
    <property type="reaction ID" value="UER00532"/>
</dbReference>
<evidence type="ECO:0000256" key="4">
    <source>
        <dbReference type="ARBA" id="ARBA00022490"/>
    </source>
</evidence>
<dbReference type="EC" id="2.3.1.157" evidence="18"/>